<dbReference type="InterPro" id="IPR017441">
    <property type="entry name" value="Protein_kinase_ATP_BS"/>
</dbReference>
<keyword evidence="4" id="KW-0723">Serine/threonine-protein kinase</keyword>
<keyword evidence="7" id="KW-1185">Reference proteome</keyword>
<dbReference type="GO" id="GO:0004674">
    <property type="term" value="F:protein serine/threonine kinase activity"/>
    <property type="evidence" value="ECO:0007669"/>
    <property type="project" value="UniProtKB-KW"/>
</dbReference>
<dbReference type="SMART" id="SM00220">
    <property type="entry name" value="S_TKc"/>
    <property type="match status" value="1"/>
</dbReference>
<protein>
    <submittedName>
        <fullName evidence="6">Pkinase-domain-containing protein</fullName>
    </submittedName>
</protein>
<name>A0A137NP98_CONC2</name>
<accession>A0A137NP98</accession>
<dbReference type="OMA" id="NISTEYC"/>
<dbReference type="PANTHER" id="PTHR24345">
    <property type="entry name" value="SERINE/THREONINE-PROTEIN KINASE PLK"/>
    <property type="match status" value="1"/>
</dbReference>
<evidence type="ECO:0000256" key="3">
    <source>
        <dbReference type="PROSITE-ProRule" id="PRU10141"/>
    </source>
</evidence>
<dbReference type="OrthoDB" id="408964at2759"/>
<dbReference type="InterPro" id="IPR000719">
    <property type="entry name" value="Prot_kinase_dom"/>
</dbReference>
<keyword evidence="6" id="KW-0418">Kinase</keyword>
<feature type="non-terminal residue" evidence="6">
    <location>
        <position position="275"/>
    </location>
</feature>
<dbReference type="Proteomes" id="UP000070444">
    <property type="component" value="Unassembled WGS sequence"/>
</dbReference>
<dbReference type="InterPro" id="IPR011009">
    <property type="entry name" value="Kinase-like_dom_sf"/>
</dbReference>
<comment type="similarity">
    <text evidence="4">Belongs to the protein kinase superfamily.</text>
</comment>
<dbReference type="STRING" id="796925.A0A137NP98"/>
<dbReference type="PROSITE" id="PS00108">
    <property type="entry name" value="PROTEIN_KINASE_ST"/>
    <property type="match status" value="1"/>
</dbReference>
<dbReference type="EMBL" id="KQ965432">
    <property type="protein sequence ID" value="KXN64562.1"/>
    <property type="molecule type" value="Genomic_DNA"/>
</dbReference>
<gene>
    <name evidence="6" type="ORF">CONCODRAFT_45201</name>
</gene>
<proteinExistence type="inferred from homology"/>
<dbReference type="PROSITE" id="PS00107">
    <property type="entry name" value="PROTEIN_KINASE_ATP"/>
    <property type="match status" value="1"/>
</dbReference>
<evidence type="ECO:0000256" key="4">
    <source>
        <dbReference type="RuleBase" id="RU000304"/>
    </source>
</evidence>
<organism evidence="6 7">
    <name type="scientific">Conidiobolus coronatus (strain ATCC 28846 / CBS 209.66 / NRRL 28638)</name>
    <name type="common">Delacroixia coronata</name>
    <dbReference type="NCBI Taxonomy" id="796925"/>
    <lineage>
        <taxon>Eukaryota</taxon>
        <taxon>Fungi</taxon>
        <taxon>Fungi incertae sedis</taxon>
        <taxon>Zoopagomycota</taxon>
        <taxon>Entomophthoromycotina</taxon>
        <taxon>Entomophthoromycetes</taxon>
        <taxon>Entomophthorales</taxon>
        <taxon>Ancylistaceae</taxon>
        <taxon>Conidiobolus</taxon>
    </lineage>
</organism>
<feature type="domain" description="Protein kinase" evidence="5">
    <location>
        <begin position="20"/>
        <end position="275"/>
    </location>
</feature>
<evidence type="ECO:0000313" key="7">
    <source>
        <dbReference type="Proteomes" id="UP000070444"/>
    </source>
</evidence>
<dbReference type="PROSITE" id="PS50011">
    <property type="entry name" value="PROTEIN_KINASE_DOM"/>
    <property type="match status" value="1"/>
</dbReference>
<dbReference type="GO" id="GO:0005634">
    <property type="term" value="C:nucleus"/>
    <property type="evidence" value="ECO:0007669"/>
    <property type="project" value="TreeGrafter"/>
</dbReference>
<dbReference type="GO" id="GO:0005524">
    <property type="term" value="F:ATP binding"/>
    <property type="evidence" value="ECO:0007669"/>
    <property type="project" value="UniProtKB-UniRule"/>
</dbReference>
<keyword evidence="1 3" id="KW-0547">Nucleotide-binding</keyword>
<dbReference type="Pfam" id="PF00069">
    <property type="entry name" value="Pkinase"/>
    <property type="match status" value="1"/>
</dbReference>
<keyword evidence="6" id="KW-0808">Transferase</keyword>
<evidence type="ECO:0000256" key="1">
    <source>
        <dbReference type="ARBA" id="ARBA00022741"/>
    </source>
</evidence>
<evidence type="ECO:0000313" key="6">
    <source>
        <dbReference type="EMBL" id="KXN64562.1"/>
    </source>
</evidence>
<evidence type="ECO:0000259" key="5">
    <source>
        <dbReference type="PROSITE" id="PS50011"/>
    </source>
</evidence>
<dbReference type="SUPFAM" id="SSF56112">
    <property type="entry name" value="Protein kinase-like (PK-like)"/>
    <property type="match status" value="1"/>
</dbReference>
<dbReference type="AlphaFoldDB" id="A0A137NP98"/>
<sequence length="275" mass="31354">MNTPPTLNVGQSIRVGNSGYQIIKELGYGAFGRCYMVKNISTEYCYACKVMHLPSPTSRVLWKNLDNEVFILNLLRNCSNISKFISYHTDDKYTYIILGLYENNSLKEVIGEQGRLSEDQARVYLLQTLSGLFNCHKNKVLHRDIKPGNVLLNHKMEAILSDFGLAIILNSENQQVKGRCGTRYYMAPEVASGNSYGFSADIWSLGVMLLTLVVGYLPFCNSNDKNIYQKVKTNKFKFPHNIKLSEEFKDIVSKMLNLNPEERPTIAQIQDHPFF</sequence>
<evidence type="ECO:0000256" key="2">
    <source>
        <dbReference type="ARBA" id="ARBA00022840"/>
    </source>
</evidence>
<feature type="binding site" evidence="3">
    <location>
        <position position="49"/>
    </location>
    <ligand>
        <name>ATP</name>
        <dbReference type="ChEBI" id="CHEBI:30616"/>
    </ligand>
</feature>
<dbReference type="Gene3D" id="1.10.510.10">
    <property type="entry name" value="Transferase(Phosphotransferase) domain 1"/>
    <property type="match status" value="1"/>
</dbReference>
<keyword evidence="2 3" id="KW-0067">ATP-binding</keyword>
<reference evidence="6 7" key="1">
    <citation type="journal article" date="2015" name="Genome Biol. Evol.">
        <title>Phylogenomic analyses indicate that early fungi evolved digesting cell walls of algal ancestors of land plants.</title>
        <authorList>
            <person name="Chang Y."/>
            <person name="Wang S."/>
            <person name="Sekimoto S."/>
            <person name="Aerts A.L."/>
            <person name="Choi C."/>
            <person name="Clum A."/>
            <person name="LaButti K.M."/>
            <person name="Lindquist E.A."/>
            <person name="Yee Ngan C."/>
            <person name="Ohm R.A."/>
            <person name="Salamov A.A."/>
            <person name="Grigoriev I.V."/>
            <person name="Spatafora J.W."/>
            <person name="Berbee M.L."/>
        </authorList>
    </citation>
    <scope>NUCLEOTIDE SEQUENCE [LARGE SCALE GENOMIC DNA]</scope>
    <source>
        <strain evidence="6 7">NRRL 28638</strain>
    </source>
</reference>
<dbReference type="InterPro" id="IPR008271">
    <property type="entry name" value="Ser/Thr_kinase_AS"/>
</dbReference>